<dbReference type="HOGENOM" id="CLU_158412_0_0_5"/>
<gene>
    <name evidence="1" type="ORF">RGR602_CH00986</name>
</gene>
<dbReference type="InterPro" id="IPR009780">
    <property type="entry name" value="DUF1344"/>
</dbReference>
<evidence type="ECO:0000313" key="2">
    <source>
        <dbReference type="Proteomes" id="UP000031368"/>
    </source>
</evidence>
<proteinExistence type="predicted"/>
<protein>
    <recommendedName>
        <fullName evidence="3">DUF1344 domain-containing protein</fullName>
    </recommendedName>
</protein>
<name>A0A0B4WZG5_9HYPH</name>
<organism evidence="1 2">
    <name type="scientific">Rhizobium gallicum bv. gallicum R602sp</name>
    <dbReference type="NCBI Taxonomy" id="1041138"/>
    <lineage>
        <taxon>Bacteria</taxon>
        <taxon>Pseudomonadati</taxon>
        <taxon>Pseudomonadota</taxon>
        <taxon>Alphaproteobacteria</taxon>
        <taxon>Hyphomicrobiales</taxon>
        <taxon>Rhizobiaceae</taxon>
        <taxon>Rhizobium/Agrobacterium group</taxon>
        <taxon>Rhizobium</taxon>
    </lineage>
</organism>
<evidence type="ECO:0000313" key="1">
    <source>
        <dbReference type="EMBL" id="AJD40346.1"/>
    </source>
</evidence>
<dbReference type="AlphaFoldDB" id="A0A0B4WZG5"/>
<evidence type="ECO:0008006" key="3">
    <source>
        <dbReference type="Google" id="ProtNLM"/>
    </source>
</evidence>
<dbReference type="Pfam" id="PF07076">
    <property type="entry name" value="DUF1344"/>
    <property type="match status" value="1"/>
</dbReference>
<reference evidence="1 2" key="1">
    <citation type="submission" date="2013-11" db="EMBL/GenBank/DDBJ databases">
        <title>Complete genome sequence of Rhizobium gallicum bv. gallicum R602.</title>
        <authorList>
            <person name="Bustos P."/>
            <person name="Santamaria R.I."/>
            <person name="Lozano L."/>
            <person name="Acosta J.L."/>
            <person name="Ormeno-Orrillo E."/>
            <person name="Rogel M.A."/>
            <person name="Romero D."/>
            <person name="Cevallos M.A."/>
            <person name="Martinez-Romero E."/>
            <person name="Gonzalez V."/>
        </authorList>
    </citation>
    <scope>NUCLEOTIDE SEQUENCE [LARGE SCALE GENOMIC DNA]</scope>
    <source>
        <strain evidence="1 2">R602</strain>
    </source>
</reference>
<dbReference type="EMBL" id="CP006877">
    <property type="protein sequence ID" value="AJD40346.1"/>
    <property type="molecule type" value="Genomic_DNA"/>
</dbReference>
<keyword evidence="2" id="KW-1185">Reference proteome</keyword>
<dbReference type="KEGG" id="rga:RGR602_CH00986"/>
<dbReference type="Proteomes" id="UP000031368">
    <property type="component" value="Chromosome"/>
</dbReference>
<sequence length="120" mass="13398">MRRGKPFFRAIFAIFRSLSVFHWIFASSSKRVAAMRFFVATLLATASFLSPISSFAESADVEATIKKVDMSSLSLTLDDGKTYQAPEEFNFDGLKAGVKVVIFYTEVDGKRVINDLDIVQ</sequence>
<accession>A0A0B4WZG5</accession>